<keyword evidence="3" id="KW-1185">Reference proteome</keyword>
<evidence type="ECO:0000256" key="1">
    <source>
        <dbReference type="SAM" id="MobiDB-lite"/>
    </source>
</evidence>
<proteinExistence type="predicted"/>
<dbReference type="eggNOG" id="ENOG502SQSH">
    <property type="taxonomic scope" value="Eukaryota"/>
</dbReference>
<feature type="region of interest" description="Disordered" evidence="1">
    <location>
        <begin position="1"/>
        <end position="136"/>
    </location>
</feature>
<feature type="compositionally biased region" description="Basic and acidic residues" evidence="1">
    <location>
        <begin position="51"/>
        <end position="61"/>
    </location>
</feature>
<evidence type="ECO:0000313" key="3">
    <source>
        <dbReference type="Proteomes" id="UP000063063"/>
    </source>
</evidence>
<dbReference type="KEGG" id="lpan:LPMP_261480"/>
<dbReference type="RefSeq" id="XP_010699968.1">
    <property type="nucleotide sequence ID" value="XM_010701666.1"/>
</dbReference>
<organism evidence="2 3">
    <name type="scientific">Leishmania panamensis</name>
    <dbReference type="NCBI Taxonomy" id="5679"/>
    <lineage>
        <taxon>Eukaryota</taxon>
        <taxon>Discoba</taxon>
        <taxon>Euglenozoa</taxon>
        <taxon>Kinetoplastea</taxon>
        <taxon>Metakinetoplastina</taxon>
        <taxon>Trypanosomatida</taxon>
        <taxon>Trypanosomatidae</taxon>
        <taxon>Leishmaniinae</taxon>
        <taxon>Leishmania</taxon>
        <taxon>Leishmania guyanensis species complex</taxon>
    </lineage>
</organism>
<dbReference type="GeneID" id="22576051"/>
<accession>A0A088SC47</accession>
<feature type="compositionally biased region" description="Basic and acidic residues" evidence="1">
    <location>
        <begin position="91"/>
        <end position="102"/>
    </location>
</feature>
<evidence type="ECO:0000313" key="2">
    <source>
        <dbReference type="EMBL" id="AIN99261.1"/>
    </source>
</evidence>
<dbReference type="VEuPathDB" id="TriTrypDB:LPMP_261480"/>
<dbReference type="OrthoDB" id="257699at2759"/>
<name>A0A088SC47_LEIPA</name>
<sequence length="136" mass="15238">MGSKPSKLNCKQSIVGPASRNPKRNSDLDALSNSNLRSRDAIDSSNPSNSMKERQSPERRGFNNPLPARQSGSHDRAQRRQTRMLGAQDVDGTHEDLDERPFRQGKVNRVPTKALLKPPKNQNSIIASPDEDYKLY</sequence>
<dbReference type="Proteomes" id="UP000063063">
    <property type="component" value="Chromosome 26"/>
</dbReference>
<dbReference type="VEuPathDB" id="TriTrypDB:LPAL13_260020100"/>
<dbReference type="AlphaFoldDB" id="A0A088SC47"/>
<reference evidence="2 3" key="1">
    <citation type="journal article" date="2015" name="Sci. Rep.">
        <title>The genome of Leishmania panamensis: insights into genomics of the L. (Viannia) subgenus.</title>
        <authorList>
            <person name="Llanes A."/>
            <person name="Restrepo C.M."/>
            <person name="Vecchio G.D."/>
            <person name="Anguizola F.J."/>
            <person name="Lleonart R."/>
        </authorList>
    </citation>
    <scope>NUCLEOTIDE SEQUENCE [LARGE SCALE GENOMIC DNA]</scope>
    <source>
        <strain evidence="2 3">MHOM/PA/94/PSC-1</strain>
    </source>
</reference>
<dbReference type="EMBL" id="CP009395">
    <property type="protein sequence ID" value="AIN99261.1"/>
    <property type="molecule type" value="Genomic_DNA"/>
</dbReference>
<protein>
    <submittedName>
        <fullName evidence="2">Uncharacterized protein</fullName>
    </submittedName>
</protein>
<gene>
    <name evidence="2" type="ORF">LPMP_261480</name>
</gene>